<dbReference type="PROSITE" id="PS00862">
    <property type="entry name" value="OX2_COVAL_FAD"/>
    <property type="match status" value="1"/>
</dbReference>
<dbReference type="InterPro" id="IPR016169">
    <property type="entry name" value="FAD-bd_PCMH_sub2"/>
</dbReference>
<dbReference type="Proteomes" id="UP000054007">
    <property type="component" value="Unassembled WGS sequence"/>
</dbReference>
<accession>A0A0D7BNH0</accession>
<evidence type="ECO:0000256" key="2">
    <source>
        <dbReference type="ARBA" id="ARBA00005466"/>
    </source>
</evidence>
<evidence type="ECO:0000256" key="3">
    <source>
        <dbReference type="ARBA" id="ARBA00022630"/>
    </source>
</evidence>
<protein>
    <submittedName>
        <fullName evidence="8">FAD-binding domain-containing protein</fullName>
    </submittedName>
</protein>
<keyword evidence="9" id="KW-1185">Reference proteome</keyword>
<dbReference type="Pfam" id="PF08031">
    <property type="entry name" value="BBE"/>
    <property type="match status" value="1"/>
</dbReference>
<dbReference type="InterPro" id="IPR050416">
    <property type="entry name" value="FAD-linked_Oxidoreductase"/>
</dbReference>
<evidence type="ECO:0000256" key="6">
    <source>
        <dbReference type="SAM" id="SignalP"/>
    </source>
</evidence>
<keyword evidence="4" id="KW-0274">FAD</keyword>
<name>A0A0D7BNH0_9AGAR</name>
<dbReference type="InterPro" id="IPR006094">
    <property type="entry name" value="Oxid_FAD_bind_N"/>
</dbReference>
<dbReference type="GO" id="GO:0071949">
    <property type="term" value="F:FAD binding"/>
    <property type="evidence" value="ECO:0007669"/>
    <property type="project" value="InterPro"/>
</dbReference>
<dbReference type="Gene3D" id="3.30.465.10">
    <property type="match status" value="1"/>
</dbReference>
<keyword evidence="6" id="KW-0732">Signal</keyword>
<comment type="similarity">
    <text evidence="2">Belongs to the oxygen-dependent FAD-linked oxidoreductase family.</text>
</comment>
<reference evidence="8 9" key="1">
    <citation type="journal article" date="2015" name="Fungal Genet. Biol.">
        <title>Evolution of novel wood decay mechanisms in Agaricales revealed by the genome sequences of Fistulina hepatica and Cylindrobasidium torrendii.</title>
        <authorList>
            <person name="Floudas D."/>
            <person name="Held B.W."/>
            <person name="Riley R."/>
            <person name="Nagy L.G."/>
            <person name="Koehler G."/>
            <person name="Ransdell A.S."/>
            <person name="Younus H."/>
            <person name="Chow J."/>
            <person name="Chiniquy J."/>
            <person name="Lipzen A."/>
            <person name="Tritt A."/>
            <person name="Sun H."/>
            <person name="Haridas S."/>
            <person name="LaButti K."/>
            <person name="Ohm R.A."/>
            <person name="Kues U."/>
            <person name="Blanchette R.A."/>
            <person name="Grigoriev I.V."/>
            <person name="Minto R.E."/>
            <person name="Hibbett D.S."/>
        </authorList>
    </citation>
    <scope>NUCLEOTIDE SEQUENCE [LARGE SCALE GENOMIC DNA]</scope>
    <source>
        <strain evidence="8 9">FP15055 ss-10</strain>
    </source>
</reference>
<dbReference type="PANTHER" id="PTHR42973:SF39">
    <property type="entry name" value="FAD-BINDING PCMH-TYPE DOMAIN-CONTAINING PROTEIN"/>
    <property type="match status" value="1"/>
</dbReference>
<evidence type="ECO:0000256" key="5">
    <source>
        <dbReference type="ARBA" id="ARBA00023002"/>
    </source>
</evidence>
<dbReference type="InterPro" id="IPR016166">
    <property type="entry name" value="FAD-bd_PCMH"/>
</dbReference>
<dbReference type="OrthoDB" id="9983560at2759"/>
<dbReference type="InterPro" id="IPR036318">
    <property type="entry name" value="FAD-bd_PCMH-like_sf"/>
</dbReference>
<feature type="signal peptide" evidence="6">
    <location>
        <begin position="1"/>
        <end position="22"/>
    </location>
</feature>
<dbReference type="GO" id="GO:0016491">
    <property type="term" value="F:oxidoreductase activity"/>
    <property type="evidence" value="ECO:0007669"/>
    <property type="project" value="UniProtKB-KW"/>
</dbReference>
<dbReference type="STRING" id="1314674.A0A0D7BNH0"/>
<comment type="cofactor">
    <cofactor evidence="1">
        <name>FAD</name>
        <dbReference type="ChEBI" id="CHEBI:57692"/>
    </cofactor>
</comment>
<evidence type="ECO:0000313" key="9">
    <source>
        <dbReference type="Proteomes" id="UP000054007"/>
    </source>
</evidence>
<sequence length="561" mass="61307">MPSMHWFVSFLPVLITARGVLTQGCRVRPGDVDQDAWKQLNESTSGHLFAVVPSAQYCFNIGGCTDEQWTSSTWRSDNMPGSMLQPNWEQDYDANPPEVCLRNTTGNCKQGNVPHYVVLAESVEDIQAGVNFARTNNLRVAIKSSGHDYLGRSTAKDSLLISTHRLTDITIHDDFNGQGGAVTVGSGVRLNQIYAALKEKGKIFVGGGTATVAAAGGYIQGGGHSSLSPLLGLAADNTLQFTIVTADGQYLTANETENSDLYWALRGGGGGSWGVMVSATFRTFDTFNATYRYTVLTANSTNSSDIASLMTIHATHIHDFDEVRAGQYYWAFRNDSDQTQSLFLRTYLPRLTANESRETMQPFLTDALASGTWTVSEDTFQETVVNDIVYKEDATGAENMLMGSRLVPEEVYETPEAIGKMYEELFDTGLAIVLGHIIAGGKVSENAGIDSAVHPKWRTAKTHLITADYWTDDVVSPSGAVALSSRFQTEFLPIIEKVVGTDAGAYMNEADAYEADFATTFYGDYEKLSQVKSKYDENDLFIVQTGVGSERWDKDGMCKVA</sequence>
<keyword evidence="5" id="KW-0560">Oxidoreductase</keyword>
<dbReference type="InterPro" id="IPR006093">
    <property type="entry name" value="Oxy_OxRdtase_FAD_BS"/>
</dbReference>
<evidence type="ECO:0000313" key="8">
    <source>
        <dbReference type="EMBL" id="KIY71720.1"/>
    </source>
</evidence>
<organism evidence="8 9">
    <name type="scientific">Cylindrobasidium torrendii FP15055 ss-10</name>
    <dbReference type="NCBI Taxonomy" id="1314674"/>
    <lineage>
        <taxon>Eukaryota</taxon>
        <taxon>Fungi</taxon>
        <taxon>Dikarya</taxon>
        <taxon>Basidiomycota</taxon>
        <taxon>Agaricomycotina</taxon>
        <taxon>Agaricomycetes</taxon>
        <taxon>Agaricomycetidae</taxon>
        <taxon>Agaricales</taxon>
        <taxon>Marasmiineae</taxon>
        <taxon>Physalacriaceae</taxon>
        <taxon>Cylindrobasidium</taxon>
    </lineage>
</organism>
<dbReference type="InterPro" id="IPR012951">
    <property type="entry name" value="BBE"/>
</dbReference>
<dbReference type="SUPFAM" id="SSF56176">
    <property type="entry name" value="FAD-binding/transporter-associated domain-like"/>
    <property type="match status" value="1"/>
</dbReference>
<feature type="chain" id="PRO_5002317587" evidence="6">
    <location>
        <begin position="23"/>
        <end position="561"/>
    </location>
</feature>
<keyword evidence="3" id="KW-0285">Flavoprotein</keyword>
<dbReference type="EMBL" id="KN880451">
    <property type="protein sequence ID" value="KIY71720.1"/>
    <property type="molecule type" value="Genomic_DNA"/>
</dbReference>
<dbReference type="PANTHER" id="PTHR42973">
    <property type="entry name" value="BINDING OXIDOREDUCTASE, PUTATIVE (AFU_ORTHOLOGUE AFUA_1G17690)-RELATED"/>
    <property type="match status" value="1"/>
</dbReference>
<evidence type="ECO:0000256" key="4">
    <source>
        <dbReference type="ARBA" id="ARBA00022827"/>
    </source>
</evidence>
<feature type="domain" description="FAD-binding PCMH-type" evidence="7">
    <location>
        <begin position="110"/>
        <end position="286"/>
    </location>
</feature>
<evidence type="ECO:0000259" key="7">
    <source>
        <dbReference type="PROSITE" id="PS51387"/>
    </source>
</evidence>
<dbReference type="PROSITE" id="PS51387">
    <property type="entry name" value="FAD_PCMH"/>
    <property type="match status" value="1"/>
</dbReference>
<dbReference type="AlphaFoldDB" id="A0A0D7BNH0"/>
<proteinExistence type="inferred from homology"/>
<evidence type="ECO:0000256" key="1">
    <source>
        <dbReference type="ARBA" id="ARBA00001974"/>
    </source>
</evidence>
<gene>
    <name evidence="8" type="ORF">CYLTODRAFT_450566</name>
</gene>
<dbReference type="Pfam" id="PF01565">
    <property type="entry name" value="FAD_binding_4"/>
    <property type="match status" value="1"/>
</dbReference>